<accession>A0ABQ3LJN2</accession>
<evidence type="ECO:0000313" key="2">
    <source>
        <dbReference type="Proteomes" id="UP000652430"/>
    </source>
</evidence>
<gene>
    <name evidence="1" type="ORF">GCM10008023_19800</name>
</gene>
<dbReference type="Proteomes" id="UP000652430">
    <property type="component" value="Unassembled WGS sequence"/>
</dbReference>
<evidence type="ECO:0000313" key="1">
    <source>
        <dbReference type="EMBL" id="GHH16138.1"/>
    </source>
</evidence>
<proteinExistence type="predicted"/>
<organism evidence="1 2">
    <name type="scientific">Sphingomonas glacialis</name>
    <dbReference type="NCBI Taxonomy" id="658225"/>
    <lineage>
        <taxon>Bacteria</taxon>
        <taxon>Pseudomonadati</taxon>
        <taxon>Pseudomonadota</taxon>
        <taxon>Alphaproteobacteria</taxon>
        <taxon>Sphingomonadales</taxon>
        <taxon>Sphingomonadaceae</taxon>
        <taxon>Sphingomonas</taxon>
    </lineage>
</organism>
<reference evidence="2" key="1">
    <citation type="journal article" date="2019" name="Int. J. Syst. Evol. Microbiol.">
        <title>The Global Catalogue of Microorganisms (GCM) 10K type strain sequencing project: providing services to taxonomists for standard genome sequencing and annotation.</title>
        <authorList>
            <consortium name="The Broad Institute Genomics Platform"/>
            <consortium name="The Broad Institute Genome Sequencing Center for Infectious Disease"/>
            <person name="Wu L."/>
            <person name="Ma J."/>
        </authorList>
    </citation>
    <scope>NUCLEOTIDE SEQUENCE [LARGE SCALE GENOMIC DNA]</scope>
    <source>
        <strain evidence="2">CGMCC 1.8957</strain>
    </source>
</reference>
<evidence type="ECO:0008006" key="3">
    <source>
        <dbReference type="Google" id="ProtNLM"/>
    </source>
</evidence>
<comment type="caution">
    <text evidence="1">The sequence shown here is derived from an EMBL/GenBank/DDBJ whole genome shotgun (WGS) entry which is preliminary data.</text>
</comment>
<protein>
    <recommendedName>
        <fullName evidence="3">AbrB/MazE/SpoVT family DNA-binding domain-containing protein</fullName>
    </recommendedName>
</protein>
<dbReference type="EMBL" id="BNAQ01000002">
    <property type="protein sequence ID" value="GHH16138.1"/>
    <property type="molecule type" value="Genomic_DNA"/>
</dbReference>
<keyword evidence="2" id="KW-1185">Reference proteome</keyword>
<sequence length="79" mass="9097">MAQIIEFPQGRVFRHPDLIDALEKLEMIDEYETSGDQLKIAVAGPMREFWEREFIRMGGVPRDQLKRDGVDHAAVEGKL</sequence>
<dbReference type="RefSeq" id="WP_189676092.1">
    <property type="nucleotide sequence ID" value="NZ_BNAQ01000002.1"/>
</dbReference>
<name>A0ABQ3LJN2_9SPHN</name>